<gene>
    <name evidence="2" type="ORF">EV697_104217</name>
</gene>
<comment type="caution">
    <text evidence="2">The sequence shown here is derived from an EMBL/GenBank/DDBJ whole genome shotgun (WGS) entry which is preliminary data.</text>
</comment>
<dbReference type="OrthoDB" id="5679242at2"/>
<proteinExistence type="predicted"/>
<feature type="chain" id="PRO_5020273426" evidence="1">
    <location>
        <begin position="24"/>
        <end position="162"/>
    </location>
</feature>
<dbReference type="AlphaFoldDB" id="A0A4R2MUN2"/>
<evidence type="ECO:0000313" key="2">
    <source>
        <dbReference type="EMBL" id="TCP12402.1"/>
    </source>
</evidence>
<reference evidence="2 3" key="1">
    <citation type="submission" date="2019-03" db="EMBL/GenBank/DDBJ databases">
        <title>Genomic Encyclopedia of Type Strains, Phase IV (KMG-IV): sequencing the most valuable type-strain genomes for metagenomic binning, comparative biology and taxonomic classification.</title>
        <authorList>
            <person name="Goeker M."/>
        </authorList>
    </citation>
    <scope>NUCLEOTIDE SEQUENCE [LARGE SCALE GENOMIC DNA]</scope>
    <source>
        <strain evidence="2 3">DSM 28231</strain>
    </source>
</reference>
<dbReference type="RefSeq" id="WP_132024081.1">
    <property type="nucleotide sequence ID" value="NZ_CP016605.1"/>
</dbReference>
<dbReference type="Pfam" id="PF16971">
    <property type="entry name" value="RcpB"/>
    <property type="match status" value="1"/>
</dbReference>
<dbReference type="EMBL" id="SLXI01000004">
    <property type="protein sequence ID" value="TCP12402.1"/>
    <property type="molecule type" value="Genomic_DNA"/>
</dbReference>
<keyword evidence="3" id="KW-1185">Reference proteome</keyword>
<dbReference type="InterPro" id="IPR031579">
    <property type="entry name" value="RcpB"/>
</dbReference>
<protein>
    <submittedName>
        <fullName evidence="2">Pilus assembly protein RcpB</fullName>
    </submittedName>
</protein>
<evidence type="ECO:0000256" key="1">
    <source>
        <dbReference type="SAM" id="SignalP"/>
    </source>
</evidence>
<name>A0A4R2MUN2_9PAST</name>
<sequence>MINRILKLSLSLLTILSLNDAVAYSLKNNANVAQPLSSIVPLVEKTDLYVLFNNSESAQQNLLLNVKKNVGSNLDKEINIYYKDKSYYKSAVKIQKVLLDARIHRNKIHLLKAKNAIYPLYVEVQELAGNTYPCRARIGEQIIYRPQQPCATNNNNNVQLKN</sequence>
<evidence type="ECO:0000313" key="3">
    <source>
        <dbReference type="Proteomes" id="UP000294841"/>
    </source>
</evidence>
<accession>A0A4R2MUN2</accession>
<organism evidence="2 3">
    <name type="scientific">Bisgaardia hudsonensis</name>
    <dbReference type="NCBI Taxonomy" id="109472"/>
    <lineage>
        <taxon>Bacteria</taxon>
        <taxon>Pseudomonadati</taxon>
        <taxon>Pseudomonadota</taxon>
        <taxon>Gammaproteobacteria</taxon>
        <taxon>Pasteurellales</taxon>
        <taxon>Pasteurellaceae</taxon>
        <taxon>Bisgaardia</taxon>
    </lineage>
</organism>
<feature type="signal peptide" evidence="1">
    <location>
        <begin position="1"/>
        <end position="23"/>
    </location>
</feature>
<keyword evidence="1" id="KW-0732">Signal</keyword>
<dbReference type="Proteomes" id="UP000294841">
    <property type="component" value="Unassembled WGS sequence"/>
</dbReference>